<evidence type="ECO:0000313" key="2">
    <source>
        <dbReference type="Proteomes" id="UP000222366"/>
    </source>
</evidence>
<accession>A0A2D0KVN2</accession>
<dbReference type="RefSeq" id="WP_099123875.1">
    <property type="nucleotide sequence ID" value="NZ_CAWNRH010000104.1"/>
</dbReference>
<dbReference type="EMBL" id="NJAJ01000003">
    <property type="protein sequence ID" value="PHM67385.1"/>
    <property type="molecule type" value="Genomic_DNA"/>
</dbReference>
<evidence type="ECO:0008006" key="3">
    <source>
        <dbReference type="Google" id="ProtNLM"/>
    </source>
</evidence>
<dbReference type="Proteomes" id="UP000222366">
    <property type="component" value="Unassembled WGS sequence"/>
</dbReference>
<evidence type="ECO:0000313" key="1">
    <source>
        <dbReference type="EMBL" id="PHM67385.1"/>
    </source>
</evidence>
<protein>
    <recommendedName>
        <fullName evidence="3">Lipoprotein</fullName>
    </recommendedName>
</protein>
<name>A0A2D0KVN2_9GAMM</name>
<dbReference type="PROSITE" id="PS51257">
    <property type="entry name" value="PROKAR_LIPOPROTEIN"/>
    <property type="match status" value="1"/>
</dbReference>
<organism evidence="1 2">
    <name type="scientific">Xenorhabdus stockiae</name>
    <dbReference type="NCBI Taxonomy" id="351614"/>
    <lineage>
        <taxon>Bacteria</taxon>
        <taxon>Pseudomonadati</taxon>
        <taxon>Pseudomonadota</taxon>
        <taxon>Gammaproteobacteria</taxon>
        <taxon>Enterobacterales</taxon>
        <taxon>Morganellaceae</taxon>
        <taxon>Xenorhabdus</taxon>
    </lineage>
</organism>
<sequence length="144" mass="16765">MNKNIDIGYVKLLWLYILCQFLIGCDNSNANFDNSEPSEIQIIKGIQNHFDLNAIDNRVQEMQIFLNSVKKLDDCEWLETEATKIRCPVDIIVSMQLSSRTISRQFKIRHKVHLREDNGKLIVDEKLKTKIRQMIITNGVNAKM</sequence>
<comment type="caution">
    <text evidence="1">The sequence shown here is derived from an EMBL/GenBank/DDBJ whole genome shotgun (WGS) entry which is preliminary data.</text>
</comment>
<dbReference type="AlphaFoldDB" id="A0A2D0KVN2"/>
<keyword evidence="2" id="KW-1185">Reference proteome</keyword>
<proteinExistence type="predicted"/>
<reference evidence="1 2" key="1">
    <citation type="journal article" date="2017" name="Nat. Microbiol.">
        <title>Natural product diversity associated with the nematode symbionts Photorhabdus and Xenorhabdus.</title>
        <authorList>
            <person name="Tobias N.J."/>
            <person name="Wolff H."/>
            <person name="Djahanschiri B."/>
            <person name="Grundmann F."/>
            <person name="Kronenwerth M."/>
            <person name="Shi Y.M."/>
            <person name="Simonyi S."/>
            <person name="Grun P."/>
            <person name="Shapiro-Ilan D."/>
            <person name="Pidot S.J."/>
            <person name="Stinear T.P."/>
            <person name="Ebersberger I."/>
            <person name="Bode H.B."/>
        </authorList>
    </citation>
    <scope>NUCLEOTIDE SEQUENCE [LARGE SCALE GENOMIC DNA]</scope>
    <source>
        <strain evidence="1 2">DSM 17904</strain>
    </source>
</reference>
<gene>
    <name evidence="1" type="ORF">Xsto_00264</name>
</gene>